<accession>A0A164XR19</accession>
<proteinExistence type="predicted"/>
<dbReference type="AlphaFoldDB" id="A0A164XR19"/>
<name>A0A164XR19_9AGAM</name>
<dbReference type="EMBL" id="KV419399">
    <property type="protein sequence ID" value="KZS96209.1"/>
    <property type="molecule type" value="Genomic_DNA"/>
</dbReference>
<organism evidence="1 2">
    <name type="scientific">Sistotremastrum niveocremeum HHB9708</name>
    <dbReference type="NCBI Taxonomy" id="1314777"/>
    <lineage>
        <taxon>Eukaryota</taxon>
        <taxon>Fungi</taxon>
        <taxon>Dikarya</taxon>
        <taxon>Basidiomycota</taxon>
        <taxon>Agaricomycotina</taxon>
        <taxon>Agaricomycetes</taxon>
        <taxon>Sistotremastrales</taxon>
        <taxon>Sistotremastraceae</taxon>
        <taxon>Sertulicium</taxon>
        <taxon>Sertulicium niveocremeum</taxon>
    </lineage>
</organism>
<evidence type="ECO:0000313" key="1">
    <source>
        <dbReference type="EMBL" id="KZS96209.1"/>
    </source>
</evidence>
<evidence type="ECO:0000313" key="2">
    <source>
        <dbReference type="Proteomes" id="UP000076722"/>
    </source>
</evidence>
<protein>
    <submittedName>
        <fullName evidence="1">Uncharacterized protein</fullName>
    </submittedName>
</protein>
<reference evidence="1 2" key="1">
    <citation type="journal article" date="2016" name="Mol. Biol. Evol.">
        <title>Comparative Genomics of Early-Diverging Mushroom-Forming Fungi Provides Insights into the Origins of Lignocellulose Decay Capabilities.</title>
        <authorList>
            <person name="Nagy L.G."/>
            <person name="Riley R."/>
            <person name="Tritt A."/>
            <person name="Adam C."/>
            <person name="Daum C."/>
            <person name="Floudas D."/>
            <person name="Sun H."/>
            <person name="Yadav J.S."/>
            <person name="Pangilinan J."/>
            <person name="Larsson K.H."/>
            <person name="Matsuura K."/>
            <person name="Barry K."/>
            <person name="Labutti K."/>
            <person name="Kuo R."/>
            <person name="Ohm R.A."/>
            <person name="Bhattacharya S.S."/>
            <person name="Shirouzu T."/>
            <person name="Yoshinaga Y."/>
            <person name="Martin F.M."/>
            <person name="Grigoriev I.V."/>
            <person name="Hibbett D.S."/>
        </authorList>
    </citation>
    <scope>NUCLEOTIDE SEQUENCE [LARGE SCALE GENOMIC DNA]</scope>
    <source>
        <strain evidence="1 2">HHB9708</strain>
    </source>
</reference>
<dbReference type="Proteomes" id="UP000076722">
    <property type="component" value="Unassembled WGS sequence"/>
</dbReference>
<gene>
    <name evidence="1" type="ORF">SISNIDRAFT_463732</name>
</gene>
<keyword evidence="2" id="KW-1185">Reference proteome</keyword>
<sequence>MYTLDSEYKFQVEIPAMVYSQRLRCLHCTLRENTTVSRGTGSSSRHGSLSSFQRVGFSRNVVIYLGTNGCFKRVIGSIDEEITPIEERQDITSDATGEIRDEMDTRVKTSRQDGVSWCQYMTILRSRVLATFTLARRDVGMVGARIVPLRRSMVEKRRAK</sequence>